<dbReference type="InterPro" id="IPR036282">
    <property type="entry name" value="Glutathione-S-Trfase_C_sf"/>
</dbReference>
<organism evidence="2 3">
    <name type="scientific">Sediminicoccus rosea</name>
    <dbReference type="NCBI Taxonomy" id="1225128"/>
    <lineage>
        <taxon>Bacteria</taxon>
        <taxon>Pseudomonadati</taxon>
        <taxon>Pseudomonadota</taxon>
        <taxon>Alphaproteobacteria</taxon>
        <taxon>Acetobacterales</taxon>
        <taxon>Roseomonadaceae</taxon>
        <taxon>Sediminicoccus</taxon>
    </lineage>
</organism>
<proteinExistence type="predicted"/>
<dbReference type="RefSeq" id="WP_318648343.1">
    <property type="nucleotide sequence ID" value="NZ_CP137852.1"/>
</dbReference>
<dbReference type="PANTHER" id="PTHR42673">
    <property type="entry name" value="MALEYLACETOACETATE ISOMERASE"/>
    <property type="match status" value="1"/>
</dbReference>
<dbReference type="PANTHER" id="PTHR42673:SF4">
    <property type="entry name" value="MALEYLACETOACETATE ISOMERASE"/>
    <property type="match status" value="1"/>
</dbReference>
<dbReference type="Gene3D" id="3.40.30.10">
    <property type="entry name" value="Glutaredoxin"/>
    <property type="match status" value="1"/>
</dbReference>
<sequence length="211" mass="22496">MRTINVQDKTMQLVGRTLSPFVRRVAVTLSLYGMPYESLALSTVTDGAAIKGYNPVGRVPSLILDDGEVLIDSSAIIDHLDELAGPAALLPRAGAERRQVMRVLQIALGATEKAVAAYYEGQRRPEGLSWPEGLANLEGQFLGGFAALETMLTGEFLCLGRLTQADVTALCGHDFAARVMPGLITGRFPRLSALAARLNADPRIGGTAFKG</sequence>
<dbReference type="InterPro" id="IPR036249">
    <property type="entry name" value="Thioredoxin-like_sf"/>
</dbReference>
<protein>
    <submittedName>
        <fullName evidence="2">Glutathione S-transferase family protein</fullName>
    </submittedName>
</protein>
<dbReference type="SUPFAM" id="SSF47616">
    <property type="entry name" value="GST C-terminal domain-like"/>
    <property type="match status" value="1"/>
</dbReference>
<evidence type="ECO:0000259" key="1">
    <source>
        <dbReference type="PROSITE" id="PS50404"/>
    </source>
</evidence>
<name>A0ABZ0PFG2_9PROT</name>
<dbReference type="PROSITE" id="PS50404">
    <property type="entry name" value="GST_NTER"/>
    <property type="match status" value="1"/>
</dbReference>
<dbReference type="InterPro" id="IPR004045">
    <property type="entry name" value="Glutathione_S-Trfase_N"/>
</dbReference>
<accession>A0ABZ0PFG2</accession>
<dbReference type="Pfam" id="PF13417">
    <property type="entry name" value="GST_N_3"/>
    <property type="match status" value="1"/>
</dbReference>
<evidence type="ECO:0000313" key="2">
    <source>
        <dbReference type="EMBL" id="WPB84384.1"/>
    </source>
</evidence>
<keyword evidence="3" id="KW-1185">Reference proteome</keyword>
<feature type="domain" description="GST N-terminal" evidence="1">
    <location>
        <begin position="9"/>
        <end position="88"/>
    </location>
</feature>
<dbReference type="SUPFAM" id="SSF52833">
    <property type="entry name" value="Thioredoxin-like"/>
    <property type="match status" value="1"/>
</dbReference>
<evidence type="ECO:0000313" key="3">
    <source>
        <dbReference type="Proteomes" id="UP001305521"/>
    </source>
</evidence>
<dbReference type="Gene3D" id="1.20.1050.10">
    <property type="match status" value="1"/>
</dbReference>
<gene>
    <name evidence="2" type="ORF">R9Z33_20090</name>
</gene>
<dbReference type="Proteomes" id="UP001305521">
    <property type="component" value="Chromosome"/>
</dbReference>
<dbReference type="EMBL" id="CP137852">
    <property type="protein sequence ID" value="WPB84384.1"/>
    <property type="molecule type" value="Genomic_DNA"/>
</dbReference>
<reference evidence="2 3" key="1">
    <citation type="submission" date="2023-11" db="EMBL/GenBank/DDBJ databases">
        <title>Arctic aerobic anoxygenic photoheterotroph Sediminicoccus rosea KRV36 adapts its photosynthesis to long days of polar summer.</title>
        <authorList>
            <person name="Tomasch J."/>
            <person name="Kopejtka K."/>
            <person name="Bily T."/>
            <person name="Gardiner A.T."/>
            <person name="Gardian Z."/>
            <person name="Shivaramu S."/>
            <person name="Koblizek M."/>
            <person name="Engelhardt F."/>
            <person name="Kaftan D."/>
        </authorList>
    </citation>
    <scope>NUCLEOTIDE SEQUENCE [LARGE SCALE GENOMIC DNA]</scope>
    <source>
        <strain evidence="2 3">R-30</strain>
    </source>
</reference>